<evidence type="ECO:0000313" key="8">
    <source>
        <dbReference type="Proteomes" id="UP000319818"/>
    </source>
</evidence>
<dbReference type="RefSeq" id="WP_142103896.1">
    <property type="nucleotide sequence ID" value="NZ_VFPH01000002.1"/>
</dbReference>
<keyword evidence="2" id="KW-0285">Flavoprotein</keyword>
<dbReference type="InterPro" id="IPR007867">
    <property type="entry name" value="GMC_OxRtase_C"/>
</dbReference>
<evidence type="ECO:0000256" key="1">
    <source>
        <dbReference type="ARBA" id="ARBA00010790"/>
    </source>
</evidence>
<protein>
    <submittedName>
        <fullName evidence="7">Choline dehydrogenase-like flavoprotein</fullName>
    </submittedName>
</protein>
<reference evidence="7 8" key="1">
    <citation type="submission" date="2019-06" db="EMBL/GenBank/DDBJ databases">
        <title>Sequencing the genomes of 1000 actinobacteria strains.</title>
        <authorList>
            <person name="Klenk H.-P."/>
        </authorList>
    </citation>
    <scope>NUCLEOTIDE SEQUENCE [LARGE SCALE GENOMIC DNA]</scope>
    <source>
        <strain evidence="7 8">DSM 45511</strain>
    </source>
</reference>
<dbReference type="InterPro" id="IPR036188">
    <property type="entry name" value="FAD/NAD-bd_sf"/>
</dbReference>
<name>A0A543FT44_9PSEU</name>
<dbReference type="GO" id="GO:0016614">
    <property type="term" value="F:oxidoreductase activity, acting on CH-OH group of donors"/>
    <property type="evidence" value="ECO:0007669"/>
    <property type="project" value="InterPro"/>
</dbReference>
<evidence type="ECO:0000259" key="5">
    <source>
        <dbReference type="Pfam" id="PF00732"/>
    </source>
</evidence>
<dbReference type="InterPro" id="IPR000172">
    <property type="entry name" value="GMC_OxRdtase_N"/>
</dbReference>
<comment type="similarity">
    <text evidence="1">Belongs to the GMC oxidoreductase family.</text>
</comment>
<dbReference type="PANTHER" id="PTHR46056:SF12">
    <property type="entry name" value="LONG-CHAIN-ALCOHOL OXIDASE"/>
    <property type="match status" value="1"/>
</dbReference>
<sequence>MRTYDLDDEVVIVIGSGPGGATLAHQLGLRGYRVVVLEAGPWIRNEEFVNDDNQAFEQLSWLDPRLATGSWTLATDFPSLPAWNGRCVGGTAVLWTGLCPRFHAHEFRALSTYGPVPGATLQDWPLGRADLDAYYDEAERAIGVTHRHGKRPLPANNNYKVLAAGARRLGYRHVATGPYAGNAEPYDGRPASIQDGFNSQGDRTGSKWSPLVREIPRAIATGNVELRTESQAVQITLGADGLADGVVYADAAGSLHRQRASVVAVAANSIETPRLLLLSAERRHPDGLANSSGQLGRNYMRHTTGVVHGQFARPVHHYRGENMAGLLRDEARHDPARGFVGGYYLEIISQGLPSFVTFARPGAWGREYTEVIEAYTRTASLWICGEDMPQQGNAVTLSSTLVDRLGLPAPEVHYDDHPNDVAMRDHATGRAEAIFRAAGAERVLTSPPMPSGHNLGTARMSADPAEGVVNEFGQAHDVPNLFVSDGSVFPTGAAANPTLTIVALVLRQAENLARLLDARAVPAR</sequence>
<dbReference type="SUPFAM" id="SSF51905">
    <property type="entry name" value="FAD/NAD(P)-binding domain"/>
    <property type="match status" value="1"/>
</dbReference>
<accession>A0A543FT44</accession>
<evidence type="ECO:0000256" key="2">
    <source>
        <dbReference type="ARBA" id="ARBA00022630"/>
    </source>
</evidence>
<dbReference type="SUPFAM" id="SSF54373">
    <property type="entry name" value="FAD-linked reductases, C-terminal domain"/>
    <property type="match status" value="1"/>
</dbReference>
<dbReference type="Pfam" id="PF00732">
    <property type="entry name" value="GMC_oxred_N"/>
    <property type="match status" value="1"/>
</dbReference>
<keyword evidence="4" id="KW-0560">Oxidoreductase</keyword>
<dbReference type="OrthoDB" id="9798604at2"/>
<proteinExistence type="inferred from homology"/>
<evidence type="ECO:0000313" key="7">
    <source>
        <dbReference type="EMBL" id="TQM37005.1"/>
    </source>
</evidence>
<organism evidence="7 8">
    <name type="scientific">Pseudonocardia cypriaca</name>
    <dbReference type="NCBI Taxonomy" id="882449"/>
    <lineage>
        <taxon>Bacteria</taxon>
        <taxon>Bacillati</taxon>
        <taxon>Actinomycetota</taxon>
        <taxon>Actinomycetes</taxon>
        <taxon>Pseudonocardiales</taxon>
        <taxon>Pseudonocardiaceae</taxon>
        <taxon>Pseudonocardia</taxon>
    </lineage>
</organism>
<feature type="domain" description="Glucose-methanol-choline oxidoreductase N-terminal" evidence="5">
    <location>
        <begin position="83"/>
        <end position="303"/>
    </location>
</feature>
<dbReference type="Proteomes" id="UP000319818">
    <property type="component" value="Unassembled WGS sequence"/>
</dbReference>
<dbReference type="EMBL" id="VFPH01000002">
    <property type="protein sequence ID" value="TQM37005.1"/>
    <property type="molecule type" value="Genomic_DNA"/>
</dbReference>
<evidence type="ECO:0000256" key="3">
    <source>
        <dbReference type="ARBA" id="ARBA00022827"/>
    </source>
</evidence>
<dbReference type="Pfam" id="PF05199">
    <property type="entry name" value="GMC_oxred_C"/>
    <property type="match status" value="1"/>
</dbReference>
<dbReference type="PANTHER" id="PTHR46056">
    <property type="entry name" value="LONG-CHAIN-ALCOHOL OXIDASE"/>
    <property type="match status" value="1"/>
</dbReference>
<dbReference type="GO" id="GO:0050660">
    <property type="term" value="F:flavin adenine dinucleotide binding"/>
    <property type="evidence" value="ECO:0007669"/>
    <property type="project" value="InterPro"/>
</dbReference>
<gene>
    <name evidence="7" type="ORF">FB388_4202</name>
</gene>
<dbReference type="AlphaFoldDB" id="A0A543FT44"/>
<evidence type="ECO:0000259" key="6">
    <source>
        <dbReference type="Pfam" id="PF05199"/>
    </source>
</evidence>
<keyword evidence="3" id="KW-0274">FAD</keyword>
<comment type="caution">
    <text evidence="7">The sequence shown here is derived from an EMBL/GenBank/DDBJ whole genome shotgun (WGS) entry which is preliminary data.</text>
</comment>
<dbReference type="Gene3D" id="3.50.50.60">
    <property type="entry name" value="FAD/NAD(P)-binding domain"/>
    <property type="match status" value="2"/>
</dbReference>
<feature type="domain" description="Glucose-methanol-choline oxidoreductase C-terminal" evidence="6">
    <location>
        <begin position="389"/>
        <end position="504"/>
    </location>
</feature>
<keyword evidence="8" id="KW-1185">Reference proteome</keyword>
<evidence type="ECO:0000256" key="4">
    <source>
        <dbReference type="ARBA" id="ARBA00023002"/>
    </source>
</evidence>
<dbReference type="Pfam" id="PF13450">
    <property type="entry name" value="NAD_binding_8"/>
    <property type="match status" value="1"/>
</dbReference>